<gene>
    <name evidence="15" type="ORF">DN820_09425</name>
</gene>
<keyword evidence="7" id="KW-0546">Nucleotide metabolism</keyword>
<comment type="caution">
    <text evidence="15">The sequence shown here is derived from an EMBL/GenBank/DDBJ whole genome shotgun (WGS) entry which is preliminary data.</text>
</comment>
<evidence type="ECO:0000313" key="16">
    <source>
        <dbReference type="Proteomes" id="UP000306753"/>
    </source>
</evidence>
<dbReference type="GO" id="GO:0046872">
    <property type="term" value="F:metal ion binding"/>
    <property type="evidence" value="ECO:0007669"/>
    <property type="project" value="UniProtKB-KW"/>
</dbReference>
<dbReference type="InterPro" id="IPR048446">
    <property type="entry name" value="DncV_C"/>
</dbReference>
<keyword evidence="8" id="KW-0051">Antiviral defense</keyword>
<evidence type="ECO:0000256" key="6">
    <source>
        <dbReference type="ARBA" id="ARBA00022842"/>
    </source>
</evidence>
<evidence type="ECO:0000256" key="9">
    <source>
        <dbReference type="ARBA" id="ARBA00023134"/>
    </source>
</evidence>
<dbReference type="Pfam" id="PF21713">
    <property type="entry name" value="DncV_C"/>
    <property type="match status" value="1"/>
</dbReference>
<dbReference type="GO" id="GO:0140701">
    <property type="term" value="F:3',3'-cyclic GMP-AMP synthase activity"/>
    <property type="evidence" value="ECO:0007669"/>
    <property type="project" value="InterPro"/>
</dbReference>
<evidence type="ECO:0000256" key="12">
    <source>
        <dbReference type="SAM" id="MobiDB-lite"/>
    </source>
</evidence>
<dbReference type="NCBIfam" id="NF041078">
    <property type="entry name" value="cGAS"/>
    <property type="match status" value="1"/>
</dbReference>
<dbReference type="Pfam" id="PF21654">
    <property type="entry name" value="DncV-like_NTFase"/>
    <property type="match status" value="1"/>
</dbReference>
<keyword evidence="6" id="KW-0460">Magnesium</keyword>
<keyword evidence="2" id="KW-0548">Nucleotidyltransferase</keyword>
<dbReference type="InterPro" id="IPR048445">
    <property type="entry name" value="DncV-like_NTFase"/>
</dbReference>
<organism evidence="15 16">
    <name type="scientific">Stutzerimonas nosocomialis</name>
    <dbReference type="NCBI Taxonomy" id="1056496"/>
    <lineage>
        <taxon>Bacteria</taxon>
        <taxon>Pseudomonadati</taxon>
        <taxon>Pseudomonadota</taxon>
        <taxon>Gammaproteobacteria</taxon>
        <taxon>Pseudomonadales</taxon>
        <taxon>Pseudomonadaceae</taxon>
        <taxon>Stutzerimonas</taxon>
    </lineage>
</organism>
<dbReference type="GO" id="GO:0005525">
    <property type="term" value="F:GTP binding"/>
    <property type="evidence" value="ECO:0007669"/>
    <property type="project" value="UniProtKB-KW"/>
</dbReference>
<evidence type="ECO:0000256" key="3">
    <source>
        <dbReference type="ARBA" id="ARBA00022723"/>
    </source>
</evidence>
<feature type="region of interest" description="Disordered" evidence="12">
    <location>
        <begin position="362"/>
        <end position="381"/>
    </location>
</feature>
<evidence type="ECO:0000259" key="14">
    <source>
        <dbReference type="Pfam" id="PF21713"/>
    </source>
</evidence>
<evidence type="ECO:0000256" key="7">
    <source>
        <dbReference type="ARBA" id="ARBA00023080"/>
    </source>
</evidence>
<evidence type="ECO:0000256" key="8">
    <source>
        <dbReference type="ARBA" id="ARBA00023118"/>
    </source>
</evidence>
<feature type="domain" description="Cyclic GMP-AMP synthase DncV-like nucleotidyltransferase" evidence="13">
    <location>
        <begin position="62"/>
        <end position="153"/>
    </location>
</feature>
<evidence type="ECO:0000256" key="10">
    <source>
        <dbReference type="ARBA" id="ARBA00044145"/>
    </source>
</evidence>
<keyword evidence="5" id="KW-0067">ATP-binding</keyword>
<keyword evidence="16" id="KW-1185">Reference proteome</keyword>
<evidence type="ECO:0000256" key="4">
    <source>
        <dbReference type="ARBA" id="ARBA00022741"/>
    </source>
</evidence>
<dbReference type="GO" id="GO:0009117">
    <property type="term" value="P:nucleotide metabolic process"/>
    <property type="evidence" value="ECO:0007669"/>
    <property type="project" value="UniProtKB-KW"/>
</dbReference>
<keyword evidence="9" id="KW-0342">GTP-binding</keyword>
<dbReference type="EMBL" id="QLAG01000010">
    <property type="protein sequence ID" value="TLX63607.1"/>
    <property type="molecule type" value="Genomic_DNA"/>
</dbReference>
<evidence type="ECO:0000259" key="13">
    <source>
        <dbReference type="Pfam" id="PF21654"/>
    </source>
</evidence>
<dbReference type="InterPro" id="IPR047805">
    <property type="entry name" value="GAMP_synthase"/>
</dbReference>
<evidence type="ECO:0000313" key="15">
    <source>
        <dbReference type="EMBL" id="TLX63607.1"/>
    </source>
</evidence>
<comment type="catalytic activity">
    <reaction evidence="11">
        <text>GTP + ATP = 3',3'-cGAMP + 2 diphosphate</text>
        <dbReference type="Rhea" id="RHEA:35647"/>
        <dbReference type="ChEBI" id="CHEBI:30616"/>
        <dbReference type="ChEBI" id="CHEBI:33019"/>
        <dbReference type="ChEBI" id="CHEBI:37565"/>
        <dbReference type="ChEBI" id="CHEBI:71501"/>
    </reaction>
    <physiologicalReaction direction="left-to-right" evidence="11">
        <dbReference type="Rhea" id="RHEA:35648"/>
    </physiologicalReaction>
</comment>
<accession>A0A5R9QEP3</accession>
<evidence type="ECO:0000256" key="11">
    <source>
        <dbReference type="ARBA" id="ARBA00048304"/>
    </source>
</evidence>
<keyword evidence="1" id="KW-0808">Transferase</keyword>
<dbReference type="GO" id="GO:0005524">
    <property type="term" value="F:ATP binding"/>
    <property type="evidence" value="ECO:0007669"/>
    <property type="project" value="UniProtKB-KW"/>
</dbReference>
<feature type="domain" description="Cyclic GMP-AMP synthase C-terminal" evidence="14">
    <location>
        <begin position="224"/>
        <end position="346"/>
    </location>
</feature>
<dbReference type="AlphaFoldDB" id="A0A5R9QEP3"/>
<dbReference type="GO" id="GO:0051607">
    <property type="term" value="P:defense response to virus"/>
    <property type="evidence" value="ECO:0007669"/>
    <property type="project" value="UniProtKB-KW"/>
</dbReference>
<evidence type="ECO:0000256" key="2">
    <source>
        <dbReference type="ARBA" id="ARBA00022695"/>
    </source>
</evidence>
<protein>
    <recommendedName>
        <fullName evidence="10">Cyclic GMP-AMP synthase</fullName>
    </recommendedName>
</protein>
<sequence>MPNLSPLLYSTKEHTTFLKGLDLGDSEKQSINSARADVRDALRKKLPRALRERGYEGKECTPKFFIQGSWAYKTLNRPCQTPPQQSDVDDGVYLPMSIVTEENRPTLAIKDFRAAVSDVLKPLCDEKGWELSSKATCLRIEISTFAHIDLPLYAIPDDQYVMIVESMEARNHTAIKALATDSEQDCWKKLPSDKILLACEDKWIISDPLKMKEWFELEVSDKEEQLRRVIRYIKAFRDKQWDKGGPSSILLMAAACPLFEFYSKRDDLALLHVVKGLPAALRNGVKSPVDSKVYLTDALGEEGVTEAAKKFETFRTYLEASTAESAKKDMACQWMCAMLGDRFPNRPDLIPDHPPQPIPAVMAATPPERGPSEIVKRTKAG</sequence>
<feature type="compositionally biased region" description="Basic and acidic residues" evidence="12">
    <location>
        <begin position="370"/>
        <end position="381"/>
    </location>
</feature>
<proteinExistence type="predicted"/>
<evidence type="ECO:0000256" key="5">
    <source>
        <dbReference type="ARBA" id="ARBA00022840"/>
    </source>
</evidence>
<name>A0A5R9QEP3_9GAMM</name>
<keyword evidence="3" id="KW-0479">Metal-binding</keyword>
<evidence type="ECO:0000256" key="1">
    <source>
        <dbReference type="ARBA" id="ARBA00022679"/>
    </source>
</evidence>
<keyword evidence="4" id="KW-0547">Nucleotide-binding</keyword>
<reference evidence="15 16" key="1">
    <citation type="journal article" date="2017" name="Eur. J. Clin. Microbiol. Infect. Dis.">
        <title>Uncommonly isolated clinical Pseudomonas: identification and phylogenetic assignation.</title>
        <authorList>
            <person name="Mulet M."/>
            <person name="Gomila M."/>
            <person name="Ramirez A."/>
            <person name="Cardew S."/>
            <person name="Moore E.R."/>
            <person name="Lalucat J."/>
            <person name="Garcia-Valdes E."/>
        </authorList>
    </citation>
    <scope>NUCLEOTIDE SEQUENCE [LARGE SCALE GENOMIC DNA]</scope>
    <source>
        <strain evidence="15 16">SD129</strain>
    </source>
</reference>
<dbReference type="RefSeq" id="WP_138411553.1">
    <property type="nucleotide sequence ID" value="NZ_QLAG01000010.1"/>
</dbReference>
<dbReference type="Proteomes" id="UP000306753">
    <property type="component" value="Unassembled WGS sequence"/>
</dbReference>